<evidence type="ECO:0000313" key="4">
    <source>
        <dbReference type="Proteomes" id="UP000709351"/>
    </source>
</evidence>
<organism evidence="3 4">
    <name type="scientific">Oribacterium parvum</name>
    <dbReference type="NCBI Taxonomy" id="1501329"/>
    <lineage>
        <taxon>Bacteria</taxon>
        <taxon>Bacillati</taxon>
        <taxon>Bacillota</taxon>
        <taxon>Clostridia</taxon>
        <taxon>Lachnospirales</taxon>
        <taxon>Lachnospiraceae</taxon>
        <taxon>Oribacterium</taxon>
    </lineage>
</organism>
<dbReference type="Gene3D" id="2.10.270.10">
    <property type="entry name" value="Cholin Binding"/>
    <property type="match status" value="2"/>
</dbReference>
<protein>
    <submittedName>
        <fullName evidence="3">Cell wall-binding protein</fullName>
    </submittedName>
</protein>
<feature type="compositionally biased region" description="Acidic residues" evidence="1">
    <location>
        <begin position="215"/>
        <end position="239"/>
    </location>
</feature>
<accession>A0A930GXS0</accession>
<reference evidence="3" key="1">
    <citation type="submission" date="2020-04" db="EMBL/GenBank/DDBJ databases">
        <title>Deep metagenomics examines the oral microbiome during advanced dental caries in children, revealing novel taxa and co-occurrences with host molecules.</title>
        <authorList>
            <person name="Baker J.L."/>
            <person name="Morton J.T."/>
            <person name="Dinis M."/>
            <person name="Alvarez R."/>
            <person name="Tran N.C."/>
            <person name="Knight R."/>
            <person name="Edlund A."/>
        </authorList>
    </citation>
    <scope>NUCLEOTIDE SEQUENCE</scope>
    <source>
        <strain evidence="3">JCVI_24_bin.2</strain>
    </source>
</reference>
<dbReference type="SUPFAM" id="SSF69360">
    <property type="entry name" value="Cell wall binding repeat"/>
    <property type="match status" value="1"/>
</dbReference>
<dbReference type="AlphaFoldDB" id="A0A930GXS0"/>
<feature type="signal peptide" evidence="2">
    <location>
        <begin position="1"/>
        <end position="23"/>
    </location>
</feature>
<dbReference type="Proteomes" id="UP000709351">
    <property type="component" value="Unassembled WGS sequence"/>
</dbReference>
<evidence type="ECO:0000256" key="2">
    <source>
        <dbReference type="SAM" id="SignalP"/>
    </source>
</evidence>
<keyword evidence="2" id="KW-0732">Signal</keyword>
<evidence type="ECO:0000256" key="1">
    <source>
        <dbReference type="SAM" id="MobiDB-lite"/>
    </source>
</evidence>
<evidence type="ECO:0000313" key="3">
    <source>
        <dbReference type="EMBL" id="MBF1283921.1"/>
    </source>
</evidence>
<proteinExistence type="predicted"/>
<dbReference type="EMBL" id="JABZRD010000297">
    <property type="protein sequence ID" value="MBF1283921.1"/>
    <property type="molecule type" value="Genomic_DNA"/>
</dbReference>
<sequence length="239" mass="28373">MIRRWSCLFLLLLFLFPAKETSAQNGNWIMQKQEWTYVDEYEKVIPGWVKYKEYWYYIDPARERMLTGWLLYGGKWYFLSNRSKSLGKMYRSWCIIDGYAYYFDENGAMAEKTTVQGKYPVNENGQFIGEDGKAKYYEKSNFRTKPSTVMDELMAKAEKEQEQLSIPRIAGIGNPTFIAHFGYNPNGTFDPGPQNPWANKEYVDMRQYDMKEIFPEEVPDPPDYNDYEEEETEEEDDEE</sequence>
<comment type="caution">
    <text evidence="3">The sequence shown here is derived from an EMBL/GenBank/DDBJ whole genome shotgun (WGS) entry which is preliminary data.</text>
</comment>
<feature type="chain" id="PRO_5038013350" evidence="2">
    <location>
        <begin position="24"/>
        <end position="239"/>
    </location>
</feature>
<gene>
    <name evidence="3" type="ORF">HXM93_05250</name>
</gene>
<dbReference type="RefSeq" id="WP_273154384.1">
    <property type="nucleotide sequence ID" value="NZ_JABZRC010000007.1"/>
</dbReference>
<feature type="region of interest" description="Disordered" evidence="1">
    <location>
        <begin position="211"/>
        <end position="239"/>
    </location>
</feature>
<name>A0A930GXS0_9FIRM</name>